<feature type="transmembrane region" description="Helical" evidence="7">
    <location>
        <begin position="407"/>
        <end position="427"/>
    </location>
</feature>
<feature type="transmembrane region" description="Helical" evidence="7">
    <location>
        <begin position="43"/>
        <end position="73"/>
    </location>
</feature>
<gene>
    <name evidence="9" type="ORF">AC244_23505</name>
</gene>
<keyword evidence="3" id="KW-1003">Cell membrane</keyword>
<dbReference type="GO" id="GO:0005886">
    <property type="term" value="C:plasma membrane"/>
    <property type="evidence" value="ECO:0007669"/>
    <property type="project" value="UniProtKB-SubCell"/>
</dbReference>
<dbReference type="SUPFAM" id="SSF161098">
    <property type="entry name" value="MetI-like"/>
    <property type="match status" value="2"/>
</dbReference>
<evidence type="ECO:0000256" key="5">
    <source>
        <dbReference type="ARBA" id="ARBA00022989"/>
    </source>
</evidence>
<feature type="transmembrane region" description="Helical" evidence="7">
    <location>
        <begin position="94"/>
        <end position="114"/>
    </location>
</feature>
<name>A0A0L8BLD1_ENSAD</name>
<evidence type="ECO:0000256" key="4">
    <source>
        <dbReference type="ARBA" id="ARBA00022692"/>
    </source>
</evidence>
<dbReference type="PATRIC" id="fig|106592.7.peg.2586"/>
<keyword evidence="6 7" id="KW-0472">Membrane</keyword>
<feature type="transmembrane region" description="Helical" evidence="7">
    <location>
        <begin position="288"/>
        <end position="319"/>
    </location>
</feature>
<evidence type="ECO:0000256" key="2">
    <source>
        <dbReference type="ARBA" id="ARBA00022448"/>
    </source>
</evidence>
<proteinExistence type="predicted"/>
<dbReference type="Proteomes" id="UP000037425">
    <property type="component" value="Unassembled WGS sequence"/>
</dbReference>
<dbReference type="GO" id="GO:0055085">
    <property type="term" value="P:transmembrane transport"/>
    <property type="evidence" value="ECO:0007669"/>
    <property type="project" value="InterPro"/>
</dbReference>
<feature type="transmembrane region" description="Helical" evidence="7">
    <location>
        <begin position="235"/>
        <end position="262"/>
    </location>
</feature>
<comment type="subcellular location">
    <subcellularLocation>
        <location evidence="1">Cell membrane</location>
        <topology evidence="1">Multi-pass membrane protein</topology>
    </subcellularLocation>
</comment>
<organism evidence="9 10">
    <name type="scientific">Ensifer adhaerens</name>
    <name type="common">Sinorhizobium morelense</name>
    <dbReference type="NCBI Taxonomy" id="106592"/>
    <lineage>
        <taxon>Bacteria</taxon>
        <taxon>Pseudomonadati</taxon>
        <taxon>Pseudomonadota</taxon>
        <taxon>Alphaproteobacteria</taxon>
        <taxon>Hyphomicrobiales</taxon>
        <taxon>Rhizobiaceae</taxon>
        <taxon>Sinorhizobium/Ensifer group</taxon>
        <taxon>Ensifer</taxon>
    </lineage>
</organism>
<feature type="transmembrane region" description="Helical" evidence="7">
    <location>
        <begin position="339"/>
        <end position="365"/>
    </location>
</feature>
<feature type="domain" description="ABC transmembrane type-1" evidence="8">
    <location>
        <begin position="343"/>
        <end position="527"/>
    </location>
</feature>
<dbReference type="Gene3D" id="1.10.3720.10">
    <property type="entry name" value="MetI-like"/>
    <property type="match status" value="2"/>
</dbReference>
<reference evidence="10" key="1">
    <citation type="submission" date="2015-07" db="EMBL/GenBank/DDBJ databases">
        <title>Whole genome sequence of an Ensifer adhaerens strain isolated from a cave pool in the Wind Cave National Park.</title>
        <authorList>
            <person name="Eng W.W.H."/>
            <person name="Gan H.M."/>
            <person name="Barton H.A."/>
            <person name="Savka M.A."/>
        </authorList>
    </citation>
    <scope>NUCLEOTIDE SEQUENCE [LARGE SCALE GENOMIC DNA]</scope>
    <source>
        <strain evidence="10">SD006</strain>
    </source>
</reference>
<sequence>MLCLPVLAGLAGTLLPAFGYLPALGGTQLTLGHFEALAAQPHILRSALVSLAAGLTSTFVALVVVATLVAGFAGTRPFAFIQHLLSPLLAVPHAASAFAIALLIAPSGFLLRLVSPELTGFARPPDWLIPNDPLGLSMISGLIAKEMPFLLLVMLAALPQLPLANARRLMSALGYSRVSGFVVALWPLLYRQIRLPVFAVLVYSTSVVDVAMILGPRLPPTLPVRVAQWLADDDVGARFLASAGAVLQLGLSLFAIVIWIGVERLGRLCHRRLSSSGKRLAGDRPLRLAAASITTLSAVFIFAGLGLLALWSIAGLWPFPDSLPASLTLRTWGRALAELAGPLVTTVTIALLSSLVALAIAIGLLSRSANNSADRWLPVFLPLLVPEIAFVFGLQVLTVVAGFSPSIVTVAAMHLVFVLPYVLLSLAPPWRALDRRYEQIASGLGKSPFKILMTIRLPMLLRACLTAFAVGFAVSVSLYLPTVLIGAGRVTTITTEAVALSSGGDRRIIGVYALLQALLPFLGFLIASLVPQLLFRHRRAMRI</sequence>
<feature type="transmembrane region" description="Helical" evidence="7">
    <location>
        <begin position="134"/>
        <end position="158"/>
    </location>
</feature>
<feature type="transmembrane region" description="Helical" evidence="7">
    <location>
        <begin position="195"/>
        <end position="215"/>
    </location>
</feature>
<evidence type="ECO:0000313" key="9">
    <source>
        <dbReference type="EMBL" id="KOF15497.1"/>
    </source>
</evidence>
<evidence type="ECO:0000256" key="6">
    <source>
        <dbReference type="ARBA" id="ARBA00023136"/>
    </source>
</evidence>
<evidence type="ECO:0000259" key="8">
    <source>
        <dbReference type="PROSITE" id="PS50928"/>
    </source>
</evidence>
<keyword evidence="4 7" id="KW-0812">Transmembrane</keyword>
<evidence type="ECO:0000256" key="1">
    <source>
        <dbReference type="ARBA" id="ARBA00004651"/>
    </source>
</evidence>
<dbReference type="PANTHER" id="PTHR30183:SF6">
    <property type="entry name" value="INNER MEMBRANE ABC TRANSPORTER PERMEASE PROTEIN YNJC"/>
    <property type="match status" value="1"/>
</dbReference>
<dbReference type="InterPro" id="IPR000515">
    <property type="entry name" value="MetI-like"/>
</dbReference>
<keyword evidence="2" id="KW-0813">Transport</keyword>
<evidence type="ECO:0000256" key="3">
    <source>
        <dbReference type="ARBA" id="ARBA00022475"/>
    </source>
</evidence>
<dbReference type="PROSITE" id="PS50928">
    <property type="entry name" value="ABC_TM1"/>
    <property type="match status" value="1"/>
</dbReference>
<evidence type="ECO:0000256" key="7">
    <source>
        <dbReference type="SAM" id="Phobius"/>
    </source>
</evidence>
<comment type="caution">
    <text evidence="9">The sequence shown here is derived from an EMBL/GenBank/DDBJ whole genome shotgun (WGS) entry which is preliminary data.</text>
</comment>
<accession>A0A0L8BLD1</accession>
<protein>
    <submittedName>
        <fullName evidence="9">ABC transporter permease</fullName>
    </submittedName>
</protein>
<dbReference type="OrthoDB" id="7852521at2"/>
<dbReference type="InterPro" id="IPR035906">
    <property type="entry name" value="MetI-like_sf"/>
</dbReference>
<keyword evidence="5 7" id="KW-1133">Transmembrane helix</keyword>
<feature type="transmembrane region" description="Helical" evidence="7">
    <location>
        <begin position="509"/>
        <end position="535"/>
    </location>
</feature>
<feature type="transmembrane region" description="Helical" evidence="7">
    <location>
        <begin position="377"/>
        <end position="401"/>
    </location>
</feature>
<evidence type="ECO:0000313" key="10">
    <source>
        <dbReference type="Proteomes" id="UP000037425"/>
    </source>
</evidence>
<dbReference type="EMBL" id="LGAP01000019">
    <property type="protein sequence ID" value="KOF15497.1"/>
    <property type="molecule type" value="Genomic_DNA"/>
</dbReference>
<dbReference type="AlphaFoldDB" id="A0A0L8BLD1"/>
<dbReference type="PANTHER" id="PTHR30183">
    <property type="entry name" value="MOLYBDENUM TRANSPORT SYSTEM PERMEASE PROTEIN MODB"/>
    <property type="match status" value="1"/>
</dbReference>
<dbReference type="CDD" id="cd06261">
    <property type="entry name" value="TM_PBP2"/>
    <property type="match status" value="1"/>
</dbReference>
<feature type="transmembrane region" description="Helical" evidence="7">
    <location>
        <begin position="459"/>
        <end position="480"/>
    </location>
</feature>